<keyword evidence="5" id="KW-1185">Reference proteome</keyword>
<gene>
    <name evidence="3" type="ORF">D9K79_14670</name>
    <name evidence="2" type="ORF">D9K80_16245</name>
</gene>
<sequence>MTYLDEVLHIFVDDISTKLNVDLSWTLEQRSEKLLDASMQYRDELQEVLKTKSVGHNQNPNRQGNLFEVRDAFINNLEEAITNSDKKYATADYLYELKQQGVPFTNSIAEMANYNDNATDVVAFIKGKILESEKAQYKSIKNFAQLAAERYLENNEKLVVPLENFEKARAFWELKAELGDVNAQAVLEKLVSGKISRSSVSLQGTWIETVVVTFSDEEKAKKNLQNLADHFLIAESELYHKGHFVTHEVVKQANVSIKQVIAYMVGRCVIEIRQAWKDEAIDFSTRLQNVINDTKRKFKEKFEEGVIKNLSKSAIDYIIGLISGFYKNTYQAIQKGGKYFKVVCDEMWLFISGENKSLFQTVLNISKAISALAVITFIMGLYQYLISIGIPEVFSVAITSFVSALVTVAIFRLIEKAAQITGSVFYTRDVARVRRQEVERICEEVLPLIEEKVAQLDGLIEQEDKEREEIFNKSFVQIKASLRSVEINKIVIAYQELYQYLGQKLPFTNENEFDDFMMSNKSFEL</sequence>
<evidence type="ECO:0000256" key="1">
    <source>
        <dbReference type="SAM" id="Phobius"/>
    </source>
</evidence>
<dbReference type="EMBL" id="RCHD01000058">
    <property type="protein sequence ID" value="RLL30047.1"/>
    <property type="molecule type" value="Genomic_DNA"/>
</dbReference>
<keyword evidence="1" id="KW-0812">Transmembrane</keyword>
<evidence type="ECO:0000313" key="3">
    <source>
        <dbReference type="EMBL" id="RLL39814.1"/>
    </source>
</evidence>
<evidence type="ECO:0000313" key="2">
    <source>
        <dbReference type="EMBL" id="RLL30047.1"/>
    </source>
</evidence>
<evidence type="ECO:0000313" key="5">
    <source>
        <dbReference type="Proteomes" id="UP000273105"/>
    </source>
</evidence>
<organism evidence="2 4">
    <name type="scientific">Acinetobacter cumulans</name>
    <dbReference type="NCBI Taxonomy" id="2136182"/>
    <lineage>
        <taxon>Bacteria</taxon>
        <taxon>Pseudomonadati</taxon>
        <taxon>Pseudomonadota</taxon>
        <taxon>Gammaproteobacteria</taxon>
        <taxon>Moraxellales</taxon>
        <taxon>Moraxellaceae</taxon>
        <taxon>Acinetobacter</taxon>
    </lineage>
</organism>
<reference evidence="4 5" key="1">
    <citation type="submission" date="2018-09" db="EMBL/GenBank/DDBJ databases">
        <title>The draft genome of Acinetobacter sp. strains.</title>
        <authorList>
            <person name="Qin J."/>
            <person name="Feng Y."/>
            <person name="Zong Z."/>
        </authorList>
    </citation>
    <scope>NUCLEOTIDE SEQUENCE [LARGE SCALE GENOMIC DNA]</scope>
    <source>
        <strain evidence="3 5">WCHAc060001</strain>
        <strain evidence="2 4">WCHAc060003</strain>
    </source>
</reference>
<dbReference type="AlphaFoldDB" id="A0A498D753"/>
<comment type="caution">
    <text evidence="2">The sequence shown here is derived from an EMBL/GenBank/DDBJ whole genome shotgun (WGS) entry which is preliminary data.</text>
</comment>
<feature type="transmembrane region" description="Helical" evidence="1">
    <location>
        <begin position="393"/>
        <end position="414"/>
    </location>
</feature>
<protein>
    <submittedName>
        <fullName evidence="2">Uncharacterized protein</fullName>
    </submittedName>
</protein>
<dbReference type="Proteomes" id="UP000273105">
    <property type="component" value="Unassembled WGS sequence"/>
</dbReference>
<dbReference type="RefSeq" id="WP_121533132.1">
    <property type="nucleotide sequence ID" value="NZ_RCHD01000058.1"/>
</dbReference>
<evidence type="ECO:0000313" key="4">
    <source>
        <dbReference type="Proteomes" id="UP000267166"/>
    </source>
</evidence>
<dbReference type="EMBL" id="RCHE01000044">
    <property type="protein sequence ID" value="RLL39814.1"/>
    <property type="molecule type" value="Genomic_DNA"/>
</dbReference>
<proteinExistence type="predicted"/>
<dbReference type="Proteomes" id="UP000267166">
    <property type="component" value="Unassembled WGS sequence"/>
</dbReference>
<keyword evidence="1" id="KW-0472">Membrane</keyword>
<keyword evidence="1" id="KW-1133">Transmembrane helix</keyword>
<feature type="transmembrane region" description="Helical" evidence="1">
    <location>
        <begin position="368"/>
        <end position="386"/>
    </location>
</feature>
<accession>A0A498D753</accession>
<name>A0A498D753_9GAMM</name>